<dbReference type="InterPro" id="IPR036264">
    <property type="entry name" value="Bact_exopeptidase_dim_dom"/>
</dbReference>
<organism evidence="3 4">
    <name type="scientific">Shewanella putrefaciens</name>
    <name type="common">Pseudomonas putrefaciens</name>
    <dbReference type="NCBI Taxonomy" id="24"/>
    <lineage>
        <taxon>Bacteria</taxon>
        <taxon>Pseudomonadati</taxon>
        <taxon>Pseudomonadota</taxon>
        <taxon>Gammaproteobacteria</taxon>
        <taxon>Alteromonadales</taxon>
        <taxon>Shewanellaceae</taxon>
        <taxon>Shewanella</taxon>
    </lineage>
</organism>
<dbReference type="Pfam" id="PF01546">
    <property type="entry name" value="Peptidase_M20"/>
    <property type="match status" value="1"/>
</dbReference>
<feature type="domain" description="Peptidase M20 dimerisation" evidence="2">
    <location>
        <begin position="270"/>
        <end position="355"/>
    </location>
</feature>
<dbReference type="Gene3D" id="3.40.630.10">
    <property type="entry name" value="Zn peptidases"/>
    <property type="match status" value="1"/>
</dbReference>
<evidence type="ECO:0000256" key="1">
    <source>
        <dbReference type="ARBA" id="ARBA00022801"/>
    </source>
</evidence>
<keyword evidence="1" id="KW-0378">Hydrolase</keyword>
<dbReference type="InterPro" id="IPR017439">
    <property type="entry name" value="Amidohydrolase"/>
</dbReference>
<dbReference type="Pfam" id="PF07687">
    <property type="entry name" value="M20_dimer"/>
    <property type="match status" value="1"/>
</dbReference>
<dbReference type="RefSeq" id="WP_061783257.1">
    <property type="nucleotide sequence ID" value="NZ_CP028435.1"/>
</dbReference>
<dbReference type="PANTHER" id="PTHR11014">
    <property type="entry name" value="PEPTIDASE M20 FAMILY MEMBER"/>
    <property type="match status" value="1"/>
</dbReference>
<dbReference type="InterPro" id="IPR011650">
    <property type="entry name" value="Peptidase_M20_dimer"/>
</dbReference>
<dbReference type="Gene3D" id="3.30.70.360">
    <property type="match status" value="1"/>
</dbReference>
<protein>
    <submittedName>
        <fullName evidence="3">Amidohydrolase</fullName>
    </submittedName>
</protein>
<evidence type="ECO:0000259" key="2">
    <source>
        <dbReference type="Pfam" id="PF07687"/>
    </source>
</evidence>
<dbReference type="PANTHER" id="PTHR11014:SF63">
    <property type="entry name" value="METALLOPEPTIDASE, PUTATIVE (AFU_ORTHOLOGUE AFUA_6G09600)-RELATED"/>
    <property type="match status" value="1"/>
</dbReference>
<dbReference type="NCBIfam" id="TIGR01891">
    <property type="entry name" value="amidohydrolases"/>
    <property type="match status" value="1"/>
</dbReference>
<dbReference type="EMBL" id="CP080635">
    <property type="protein sequence ID" value="QYX72652.1"/>
    <property type="molecule type" value="Genomic_DNA"/>
</dbReference>
<name>A0ABX8XBT2_SHEPU</name>
<reference evidence="3 4" key="1">
    <citation type="submission" date="2021-08" db="EMBL/GenBank/DDBJ databases">
        <title>Shewanella putrefaciens YZ-J, complete genome.</title>
        <authorList>
            <person name="Yi Z."/>
        </authorList>
    </citation>
    <scope>NUCLEOTIDE SEQUENCE [LARGE SCALE GENOMIC DNA]</scope>
    <source>
        <strain evidence="3 4">YZ-J</strain>
    </source>
</reference>
<accession>A0ABX8XBT2</accession>
<evidence type="ECO:0000313" key="3">
    <source>
        <dbReference type="EMBL" id="QYX72652.1"/>
    </source>
</evidence>
<dbReference type="GeneID" id="67445258"/>
<gene>
    <name evidence="3" type="ORF">K3G22_18325</name>
</gene>
<dbReference type="SUPFAM" id="SSF53187">
    <property type="entry name" value="Zn-dependent exopeptidases"/>
    <property type="match status" value="1"/>
</dbReference>
<dbReference type="InterPro" id="IPR002933">
    <property type="entry name" value="Peptidase_M20"/>
</dbReference>
<dbReference type="SUPFAM" id="SSF55031">
    <property type="entry name" value="Bacterial exopeptidase dimerisation domain"/>
    <property type="match status" value="1"/>
</dbReference>
<proteinExistence type="predicted"/>
<keyword evidence="4" id="KW-1185">Reference proteome</keyword>
<evidence type="ECO:0000313" key="4">
    <source>
        <dbReference type="Proteomes" id="UP000827084"/>
    </source>
</evidence>
<sequence>MTASSISPALSLSVSKSVSTSATSKPLAFNFSANKSRFSKTLLASALALSFMGTGFNSVQAATHAMPDAAKLAAGVEQKVINWRRDLHQHPELSNREFRTSKIIEKHLKSLGLEVQTGVAHTGVVAILKGGKLKGGKPGPLIAIRADMDALPVTEVVDVPFASKATDTYRDQKVGVMHACGHDTHVAMLMGVAENLVNVKNSLAGDVMFIFQPAEEGAPEGEEGGAELMLKEGLFAQRKPEQVFGMHVTSSMPSGMIGLRSGPAMASEDSFTIKVKGSQTHGSRPWNGVDPIVAAAQIITNVQTIVSRQVDITKAPAVVSFGAVNGGIRSNIIPDEVELIGTIRTFDQPMRADIKLRLAQMAELSAKTLGATATTEIHQGYPVVVNNPELVASMRPVLASVVGDKMLIEPGLITGAEDFAYYALETPGMFFFLGVTPKGTDPETAASNHSPAFYVDESALKVGVEAMTKVALTALKAQ</sequence>
<dbReference type="Proteomes" id="UP000827084">
    <property type="component" value="Chromosome"/>
</dbReference>